<dbReference type="EMBL" id="GG662498">
    <property type="protein sequence ID" value="EWS72283.1"/>
    <property type="molecule type" value="Genomic_DNA"/>
</dbReference>
<protein>
    <submittedName>
        <fullName evidence="2">Transmembrane protein, putative</fullName>
    </submittedName>
</protein>
<organism evidence="2 3">
    <name type="scientific">Tetrahymena thermophila (strain SB210)</name>
    <dbReference type="NCBI Taxonomy" id="312017"/>
    <lineage>
        <taxon>Eukaryota</taxon>
        <taxon>Sar</taxon>
        <taxon>Alveolata</taxon>
        <taxon>Ciliophora</taxon>
        <taxon>Intramacronucleata</taxon>
        <taxon>Oligohymenophorea</taxon>
        <taxon>Hymenostomatida</taxon>
        <taxon>Tetrahymenina</taxon>
        <taxon>Tetrahymenidae</taxon>
        <taxon>Tetrahymena</taxon>
    </lineage>
</organism>
<dbReference type="GeneID" id="24439624"/>
<sequence>MSNRICYLNFPYYKIQLKLLRRINQKRINKKNNNHNTTTPSIHPSLIYLFSFNKIRVPKCIQIPNQLTLSTAKLQFTHQIHTNHQSYIYKKNTQQISSNFYIPISIYCFLLYIVLLLLFQKFTIIQIALFLFYKYYQSTIQLIYGHVSVVVINFILYIAQQIQFFQIIIFSCSRHQLVLFY</sequence>
<keyword evidence="1" id="KW-0472">Membrane</keyword>
<feature type="transmembrane region" description="Helical" evidence="1">
    <location>
        <begin position="139"/>
        <end position="159"/>
    </location>
</feature>
<evidence type="ECO:0000313" key="2">
    <source>
        <dbReference type="EMBL" id="EWS72283.1"/>
    </source>
</evidence>
<reference evidence="3" key="1">
    <citation type="journal article" date="2006" name="PLoS Biol.">
        <title>Macronuclear genome sequence of the ciliate Tetrahymena thermophila, a model eukaryote.</title>
        <authorList>
            <person name="Eisen J.A."/>
            <person name="Coyne R.S."/>
            <person name="Wu M."/>
            <person name="Wu D."/>
            <person name="Thiagarajan M."/>
            <person name="Wortman J.R."/>
            <person name="Badger J.H."/>
            <person name="Ren Q."/>
            <person name="Amedeo P."/>
            <person name="Jones K.M."/>
            <person name="Tallon L.J."/>
            <person name="Delcher A.L."/>
            <person name="Salzberg S.L."/>
            <person name="Silva J.C."/>
            <person name="Haas B.J."/>
            <person name="Majoros W.H."/>
            <person name="Farzad M."/>
            <person name="Carlton J.M."/>
            <person name="Smith R.K. Jr."/>
            <person name="Garg J."/>
            <person name="Pearlman R.E."/>
            <person name="Karrer K.M."/>
            <person name="Sun L."/>
            <person name="Manning G."/>
            <person name="Elde N.C."/>
            <person name="Turkewitz A.P."/>
            <person name="Asai D.J."/>
            <person name="Wilkes D.E."/>
            <person name="Wang Y."/>
            <person name="Cai H."/>
            <person name="Collins K."/>
            <person name="Stewart B.A."/>
            <person name="Lee S.R."/>
            <person name="Wilamowska K."/>
            <person name="Weinberg Z."/>
            <person name="Ruzzo W.L."/>
            <person name="Wloga D."/>
            <person name="Gaertig J."/>
            <person name="Frankel J."/>
            <person name="Tsao C.-C."/>
            <person name="Gorovsky M.A."/>
            <person name="Keeling P.J."/>
            <person name="Waller R.F."/>
            <person name="Patron N.J."/>
            <person name="Cherry J.M."/>
            <person name="Stover N.A."/>
            <person name="Krieger C.J."/>
            <person name="del Toro C."/>
            <person name="Ryder H.F."/>
            <person name="Williamson S.C."/>
            <person name="Barbeau R.A."/>
            <person name="Hamilton E.P."/>
            <person name="Orias E."/>
        </authorList>
    </citation>
    <scope>NUCLEOTIDE SEQUENCE [LARGE SCALE GENOMIC DNA]</scope>
    <source>
        <strain evidence="3">SB210</strain>
    </source>
</reference>
<accession>W7X7C2</accession>
<evidence type="ECO:0000313" key="3">
    <source>
        <dbReference type="Proteomes" id="UP000009168"/>
    </source>
</evidence>
<keyword evidence="1 2" id="KW-0812">Transmembrane</keyword>
<gene>
    <name evidence="2" type="ORF">TTHERM_000571587</name>
</gene>
<name>W7X7C2_TETTS</name>
<dbReference type="InParanoid" id="W7X7C2"/>
<dbReference type="KEGG" id="tet:TTHERM_000571587"/>
<dbReference type="RefSeq" id="XP_012655223.1">
    <property type="nucleotide sequence ID" value="XM_012799769.1"/>
</dbReference>
<dbReference type="AlphaFoldDB" id="W7X7C2"/>
<keyword evidence="3" id="KW-1185">Reference proteome</keyword>
<evidence type="ECO:0000256" key="1">
    <source>
        <dbReference type="SAM" id="Phobius"/>
    </source>
</evidence>
<proteinExistence type="predicted"/>
<dbReference type="Proteomes" id="UP000009168">
    <property type="component" value="Unassembled WGS sequence"/>
</dbReference>
<keyword evidence="1" id="KW-1133">Transmembrane helix</keyword>
<feature type="transmembrane region" description="Helical" evidence="1">
    <location>
        <begin position="100"/>
        <end position="133"/>
    </location>
</feature>